<evidence type="ECO:0000313" key="3">
    <source>
        <dbReference type="Proteomes" id="UP000216444"/>
    </source>
</evidence>
<dbReference type="InterPro" id="IPR049874">
    <property type="entry name" value="ROK_cs"/>
</dbReference>
<evidence type="ECO:0000256" key="1">
    <source>
        <dbReference type="ARBA" id="ARBA00006479"/>
    </source>
</evidence>
<dbReference type="InterPro" id="IPR000600">
    <property type="entry name" value="ROK"/>
</dbReference>
<evidence type="ECO:0000313" key="2">
    <source>
        <dbReference type="EMBL" id="OZG57682.1"/>
    </source>
</evidence>
<dbReference type="EMBL" id="MWWV01000007">
    <property type="protein sequence ID" value="OZG57682.1"/>
    <property type="molecule type" value="Genomic_DNA"/>
</dbReference>
<sequence length="397" mass="42973">MPKTLKSDPSDVRARNIRAVFRLLFPAEQMSRAELGRRVGLSRMAISEVVGEMTENRLLRETGVDSRSGRGKRSVMLVVDPDGWRIVSIDLTQQFVIRGALVDLCGRIVDRVEIPCENMGDVPLEIVGELCEKLLSMTDRPLLGMGVSVPGVVGQDGTVIRSVNLGWTNVPLRQRIETRFHVPAVVSNDTNMALLGECYFGDCSADSVFIKIGQGVGAAVCVNGEIVEGCGYAAGEIGHVVVDPKGPRCVCGKRGCLEALLSVSYLRERIDAEPEDRTAILSEAGQRLGRALAMTVSLLDLSDVSVFGPPEIVGEAFIGSMREELESCISADYRNTPSLHRCQQGDDLVLRGQAVAVIRGLLDSVHSRGLVEDVVHFTSEGEQSHHDPDEHSGKSGD</sequence>
<organism evidence="2 3">
    <name type="scientific">Bifidobacterium tissieri</name>
    <dbReference type="NCBI Taxonomy" id="1630162"/>
    <lineage>
        <taxon>Bacteria</taxon>
        <taxon>Bacillati</taxon>
        <taxon>Actinomycetota</taxon>
        <taxon>Actinomycetes</taxon>
        <taxon>Bifidobacteriales</taxon>
        <taxon>Bifidobacteriaceae</taxon>
        <taxon>Bifidobacterium</taxon>
    </lineage>
</organism>
<proteinExistence type="inferred from homology"/>
<dbReference type="InterPro" id="IPR036388">
    <property type="entry name" value="WH-like_DNA-bd_sf"/>
</dbReference>
<dbReference type="InterPro" id="IPR036390">
    <property type="entry name" value="WH_DNA-bd_sf"/>
</dbReference>
<dbReference type="SUPFAM" id="SSF53067">
    <property type="entry name" value="Actin-like ATPase domain"/>
    <property type="match status" value="1"/>
</dbReference>
<dbReference type="PROSITE" id="PS01125">
    <property type="entry name" value="ROK"/>
    <property type="match status" value="1"/>
</dbReference>
<accession>A0A261FEX3</accession>
<dbReference type="RefSeq" id="WP_094663908.1">
    <property type="nucleotide sequence ID" value="NZ_MWWV01000007.1"/>
</dbReference>
<comment type="caution">
    <text evidence="2">The sequence shown here is derived from an EMBL/GenBank/DDBJ whole genome shotgun (WGS) entry which is preliminary data.</text>
</comment>
<name>A0A261FEX3_9BIFI</name>
<dbReference type="SUPFAM" id="SSF46785">
    <property type="entry name" value="Winged helix' DNA-binding domain"/>
    <property type="match status" value="1"/>
</dbReference>
<dbReference type="Proteomes" id="UP000216444">
    <property type="component" value="Unassembled WGS sequence"/>
</dbReference>
<dbReference type="InterPro" id="IPR043129">
    <property type="entry name" value="ATPase_NBD"/>
</dbReference>
<dbReference type="Pfam" id="PF00480">
    <property type="entry name" value="ROK"/>
    <property type="match status" value="1"/>
</dbReference>
<dbReference type="AlphaFoldDB" id="A0A261FEX3"/>
<gene>
    <name evidence="2" type="ORF">BTIS_1335</name>
</gene>
<dbReference type="PANTHER" id="PTHR18964:SF149">
    <property type="entry name" value="BIFUNCTIONAL UDP-N-ACETYLGLUCOSAMINE 2-EPIMERASE_N-ACETYLMANNOSAMINE KINASE"/>
    <property type="match status" value="1"/>
</dbReference>
<comment type="similarity">
    <text evidence="1">Belongs to the ROK (NagC/XylR) family.</text>
</comment>
<dbReference type="PANTHER" id="PTHR18964">
    <property type="entry name" value="ROK (REPRESSOR, ORF, KINASE) FAMILY"/>
    <property type="match status" value="1"/>
</dbReference>
<dbReference type="Gene3D" id="3.30.420.40">
    <property type="match status" value="2"/>
</dbReference>
<keyword evidence="3" id="KW-1185">Reference proteome</keyword>
<protein>
    <submittedName>
        <fullName evidence="2">NagC/XylR-type transciptional regulator</fullName>
    </submittedName>
</protein>
<dbReference type="Gene3D" id="1.10.10.10">
    <property type="entry name" value="Winged helix-like DNA-binding domain superfamily/Winged helix DNA-binding domain"/>
    <property type="match status" value="1"/>
</dbReference>
<reference evidence="2 3" key="1">
    <citation type="journal article" date="2017" name="BMC Genomics">
        <title>Comparative genomic and phylogenomic analyses of the Bifidobacteriaceae family.</title>
        <authorList>
            <person name="Lugli G.A."/>
            <person name="Milani C."/>
            <person name="Turroni F."/>
            <person name="Duranti S."/>
            <person name="Mancabelli L."/>
            <person name="Mangifesta M."/>
            <person name="Ferrario C."/>
            <person name="Modesto M."/>
            <person name="Mattarelli P."/>
            <person name="Jiri K."/>
            <person name="van Sinderen D."/>
            <person name="Ventura M."/>
        </authorList>
    </citation>
    <scope>NUCLEOTIDE SEQUENCE [LARGE SCALE GENOMIC DNA]</scope>
    <source>
        <strain evidence="2 3">DSM 100201</strain>
    </source>
</reference>